<keyword evidence="2" id="KW-1133">Transmembrane helix</keyword>
<keyword evidence="2" id="KW-0812">Transmembrane</keyword>
<accession>A0A7S3UDU7</accession>
<keyword evidence="2" id="KW-0472">Membrane</keyword>
<reference evidence="3" key="1">
    <citation type="submission" date="2021-01" db="EMBL/GenBank/DDBJ databases">
        <authorList>
            <person name="Corre E."/>
            <person name="Pelletier E."/>
            <person name="Niang G."/>
            <person name="Scheremetjew M."/>
            <person name="Finn R."/>
            <person name="Kale V."/>
            <person name="Holt S."/>
            <person name="Cochrane G."/>
            <person name="Meng A."/>
            <person name="Brown T."/>
            <person name="Cohen L."/>
        </authorList>
    </citation>
    <scope>NUCLEOTIDE SEQUENCE</scope>
    <source>
        <strain evidence="3">CCMP1897</strain>
    </source>
</reference>
<proteinExistence type="predicted"/>
<protein>
    <submittedName>
        <fullName evidence="3">Uncharacterized protein</fullName>
    </submittedName>
</protein>
<evidence type="ECO:0000256" key="1">
    <source>
        <dbReference type="SAM" id="MobiDB-lite"/>
    </source>
</evidence>
<organism evidence="3">
    <name type="scientific">Picocystis salinarum</name>
    <dbReference type="NCBI Taxonomy" id="88271"/>
    <lineage>
        <taxon>Eukaryota</taxon>
        <taxon>Viridiplantae</taxon>
        <taxon>Chlorophyta</taxon>
        <taxon>Picocystophyceae</taxon>
        <taxon>Picocystales</taxon>
        <taxon>Picocystaceae</taxon>
        <taxon>Picocystis</taxon>
    </lineage>
</organism>
<evidence type="ECO:0000313" key="3">
    <source>
        <dbReference type="EMBL" id="CAE0610702.1"/>
    </source>
</evidence>
<feature type="compositionally biased region" description="Basic and acidic residues" evidence="1">
    <location>
        <begin position="60"/>
        <end position="71"/>
    </location>
</feature>
<dbReference type="AlphaFoldDB" id="A0A7S3UDU7"/>
<feature type="transmembrane region" description="Helical" evidence="2">
    <location>
        <begin position="12"/>
        <end position="36"/>
    </location>
</feature>
<feature type="region of interest" description="Disordered" evidence="1">
    <location>
        <begin position="39"/>
        <end position="95"/>
    </location>
</feature>
<evidence type="ECO:0000256" key="2">
    <source>
        <dbReference type="SAM" id="Phobius"/>
    </source>
</evidence>
<sequence>MDTRGTTRAIGAFATFAACFAVLALAMAVLSPLALWKASKGGSKGKKDECGEVPVPATEPCHDIQRKDRNQPKNQVSQGEEPKTPDIGEATGKQVDLEEELHRAKFWNSFETERNEEETRARIAVGSNVKENVQALLGGTKKHRNKAPDAQDVSYHELLQAMGLPTFEASE</sequence>
<name>A0A7S3UDU7_9CHLO</name>
<dbReference type="PROSITE" id="PS51257">
    <property type="entry name" value="PROKAR_LIPOPROTEIN"/>
    <property type="match status" value="1"/>
</dbReference>
<dbReference type="EMBL" id="HBIS01005017">
    <property type="protein sequence ID" value="CAE0610702.1"/>
    <property type="molecule type" value="Transcribed_RNA"/>
</dbReference>
<gene>
    <name evidence="3" type="ORF">PSAL00342_LOCUS4537</name>
</gene>